<protein>
    <submittedName>
        <fullName evidence="1">Uncharacterized protein</fullName>
    </submittedName>
</protein>
<evidence type="ECO:0000313" key="1">
    <source>
        <dbReference type="EMBL" id="KAK9323793.1"/>
    </source>
</evidence>
<proteinExistence type="predicted"/>
<accession>A0ACC3TRK7</accession>
<reference evidence="2" key="1">
    <citation type="journal article" date="2024" name="Front. Bioeng. Biotechnol.">
        <title>Genome-scale model development and genomic sequencing of the oleaginous clade Lipomyces.</title>
        <authorList>
            <person name="Czajka J.J."/>
            <person name="Han Y."/>
            <person name="Kim J."/>
            <person name="Mondo S.J."/>
            <person name="Hofstad B.A."/>
            <person name="Robles A."/>
            <person name="Haridas S."/>
            <person name="Riley R."/>
            <person name="LaButti K."/>
            <person name="Pangilinan J."/>
            <person name="Andreopoulos W."/>
            <person name="Lipzen A."/>
            <person name="Yan J."/>
            <person name="Wang M."/>
            <person name="Ng V."/>
            <person name="Grigoriev I.V."/>
            <person name="Spatafora J.W."/>
            <person name="Magnuson J.K."/>
            <person name="Baker S.E."/>
            <person name="Pomraning K.R."/>
        </authorList>
    </citation>
    <scope>NUCLEOTIDE SEQUENCE [LARGE SCALE GENOMIC DNA]</scope>
    <source>
        <strain evidence="2">CBS 10300</strain>
    </source>
</reference>
<keyword evidence="2" id="KW-1185">Reference proteome</keyword>
<gene>
    <name evidence="1" type="ORF">V1517DRAFT_319385</name>
</gene>
<organism evidence="1 2">
    <name type="scientific">Lipomyces orientalis</name>
    <dbReference type="NCBI Taxonomy" id="1233043"/>
    <lineage>
        <taxon>Eukaryota</taxon>
        <taxon>Fungi</taxon>
        <taxon>Dikarya</taxon>
        <taxon>Ascomycota</taxon>
        <taxon>Saccharomycotina</taxon>
        <taxon>Lipomycetes</taxon>
        <taxon>Lipomycetales</taxon>
        <taxon>Lipomycetaceae</taxon>
        <taxon>Lipomyces</taxon>
    </lineage>
</organism>
<sequence length="131" mass="13894">MFRQIIVIVLLLGLSVAQSMDCIGQGEGSCQFTAIQTEAPETDAVTDVTLYDHACNVIGFDESASTGDVIDSQLPYTVDLVYLGFSQNFGAVFNYAAGQYGLGVSSYVSWDCSQGLVGCSGFRSAFPCPGF</sequence>
<evidence type="ECO:0000313" key="2">
    <source>
        <dbReference type="Proteomes" id="UP001489719"/>
    </source>
</evidence>
<name>A0ACC3TRK7_9ASCO</name>
<dbReference type="EMBL" id="MU970057">
    <property type="protein sequence ID" value="KAK9323793.1"/>
    <property type="molecule type" value="Genomic_DNA"/>
</dbReference>
<dbReference type="Proteomes" id="UP001489719">
    <property type="component" value="Unassembled WGS sequence"/>
</dbReference>
<comment type="caution">
    <text evidence="1">The sequence shown here is derived from an EMBL/GenBank/DDBJ whole genome shotgun (WGS) entry which is preliminary data.</text>
</comment>